<reference evidence="1 2" key="3">
    <citation type="journal article" date="2015" name="Genome Announc.">
        <title>Draft Genome Sequence of the Archiascomycetous Yeast Saitoella complicata.</title>
        <authorList>
            <person name="Yamauchi K."/>
            <person name="Kondo S."/>
            <person name="Hamamoto M."/>
            <person name="Takahashi Y."/>
            <person name="Ogura Y."/>
            <person name="Hayashi T."/>
            <person name="Nishida H."/>
        </authorList>
    </citation>
    <scope>NUCLEOTIDE SEQUENCE [LARGE SCALE GENOMIC DNA]</scope>
    <source>
        <strain evidence="1 2">NRRL Y-17804</strain>
    </source>
</reference>
<organism evidence="1 2">
    <name type="scientific">Saitoella complicata (strain BCRC 22490 / CBS 7301 / JCM 7358 / NBRC 10748 / NRRL Y-17804)</name>
    <dbReference type="NCBI Taxonomy" id="698492"/>
    <lineage>
        <taxon>Eukaryota</taxon>
        <taxon>Fungi</taxon>
        <taxon>Dikarya</taxon>
        <taxon>Ascomycota</taxon>
        <taxon>Taphrinomycotina</taxon>
        <taxon>Taphrinomycotina incertae sedis</taxon>
        <taxon>Saitoella</taxon>
    </lineage>
</organism>
<keyword evidence="2" id="KW-1185">Reference proteome</keyword>
<proteinExistence type="predicted"/>
<protein>
    <submittedName>
        <fullName evidence="1">Uncharacterized protein</fullName>
    </submittedName>
</protein>
<dbReference type="EMBL" id="BACD03000011">
    <property type="protein sequence ID" value="GAO47846.1"/>
    <property type="molecule type" value="Genomic_DNA"/>
</dbReference>
<dbReference type="AlphaFoldDB" id="A0A0E9NDN9"/>
<dbReference type="Proteomes" id="UP000033140">
    <property type="component" value="Unassembled WGS sequence"/>
</dbReference>
<evidence type="ECO:0000313" key="1">
    <source>
        <dbReference type="EMBL" id="GAO47846.1"/>
    </source>
</evidence>
<reference evidence="1 2" key="1">
    <citation type="journal article" date="2011" name="J. Gen. Appl. Microbiol.">
        <title>Draft genome sequencing of the enigmatic yeast Saitoella complicata.</title>
        <authorList>
            <person name="Nishida H."/>
            <person name="Hamamoto M."/>
            <person name="Sugiyama J."/>
        </authorList>
    </citation>
    <scope>NUCLEOTIDE SEQUENCE [LARGE SCALE GENOMIC DNA]</scope>
    <source>
        <strain evidence="1 2">NRRL Y-17804</strain>
    </source>
</reference>
<name>A0A0E9NDN9_SAICN</name>
<gene>
    <name evidence="1" type="ORF">G7K_2042-t1</name>
</gene>
<reference evidence="1 2" key="2">
    <citation type="journal article" date="2014" name="J. Gen. Appl. Microbiol.">
        <title>The early diverging ascomycetous budding yeast Saitoella complicata has three histone deacetylases belonging to the Clr6, Hos2, and Rpd3 lineages.</title>
        <authorList>
            <person name="Nishida H."/>
            <person name="Matsumoto T."/>
            <person name="Kondo S."/>
            <person name="Hamamoto M."/>
            <person name="Yoshikawa H."/>
        </authorList>
    </citation>
    <scope>NUCLEOTIDE SEQUENCE [LARGE SCALE GENOMIC DNA]</scope>
    <source>
        <strain evidence="1 2">NRRL Y-17804</strain>
    </source>
</reference>
<comment type="caution">
    <text evidence="1">The sequence shown here is derived from an EMBL/GenBank/DDBJ whole genome shotgun (WGS) entry which is preliminary data.</text>
</comment>
<evidence type="ECO:0000313" key="2">
    <source>
        <dbReference type="Proteomes" id="UP000033140"/>
    </source>
</evidence>
<sequence length="225" mass="24318">MEGKENGWERTCIDLTLLGVRFNNMRYLITSHHPFLDLELVVSIVDHTVSIGASTRARLHRLVGPFAPHLGGIINANSVSPVSLKSTTVTVSIPVYVTVYTNSELALFSQNSLARSTVDFMAVVMTSKPLHAAVAVVRASIHSQTKRQKAAHGNLLFTRQLTTPAAAAAGASILRSLITPRPRSLDPSRSQWPASLHLSQGVPVLISLQELFSSSVSTSCSRRGK</sequence>
<accession>A0A0E9NDN9</accession>